<reference evidence="1" key="1">
    <citation type="submission" date="2020-08" db="EMBL/GenBank/DDBJ databases">
        <title>Multicomponent nature underlies the extraordinary mechanical properties of spider dragline silk.</title>
        <authorList>
            <person name="Kono N."/>
            <person name="Nakamura H."/>
            <person name="Mori M."/>
            <person name="Yoshida Y."/>
            <person name="Ohtoshi R."/>
            <person name="Malay A.D."/>
            <person name="Moran D.A.P."/>
            <person name="Tomita M."/>
            <person name="Numata K."/>
            <person name="Arakawa K."/>
        </authorList>
    </citation>
    <scope>NUCLEOTIDE SEQUENCE</scope>
</reference>
<proteinExistence type="predicted"/>
<dbReference type="EMBL" id="BMAW01059193">
    <property type="protein sequence ID" value="GFT19961.1"/>
    <property type="molecule type" value="Genomic_DNA"/>
</dbReference>
<evidence type="ECO:0008006" key="3">
    <source>
        <dbReference type="Google" id="ProtNLM"/>
    </source>
</evidence>
<organism evidence="1 2">
    <name type="scientific">Nephila pilipes</name>
    <name type="common">Giant wood spider</name>
    <name type="synonym">Nephila maculata</name>
    <dbReference type="NCBI Taxonomy" id="299642"/>
    <lineage>
        <taxon>Eukaryota</taxon>
        <taxon>Metazoa</taxon>
        <taxon>Ecdysozoa</taxon>
        <taxon>Arthropoda</taxon>
        <taxon>Chelicerata</taxon>
        <taxon>Arachnida</taxon>
        <taxon>Araneae</taxon>
        <taxon>Araneomorphae</taxon>
        <taxon>Entelegynae</taxon>
        <taxon>Araneoidea</taxon>
        <taxon>Nephilidae</taxon>
        <taxon>Nephila</taxon>
    </lineage>
</organism>
<protein>
    <recommendedName>
        <fullName evidence="3">Estradiol 17-beta-dehydrogenase 2</fullName>
    </recommendedName>
</protein>
<dbReference type="OrthoDB" id="6436309at2759"/>
<dbReference type="Pfam" id="PF00106">
    <property type="entry name" value="adh_short"/>
    <property type="match status" value="1"/>
</dbReference>
<feature type="non-terminal residue" evidence="1">
    <location>
        <position position="1"/>
    </location>
</feature>
<dbReference type="AlphaFoldDB" id="A0A8X6TJ07"/>
<dbReference type="SUPFAM" id="SSF51735">
    <property type="entry name" value="NAD(P)-binding Rossmann-fold domains"/>
    <property type="match status" value="1"/>
</dbReference>
<keyword evidence="2" id="KW-1185">Reference proteome</keyword>
<comment type="caution">
    <text evidence="1">The sequence shown here is derived from an EMBL/GenBank/DDBJ whole genome shotgun (WGS) entry which is preliminary data.</text>
</comment>
<dbReference type="Gene3D" id="3.40.50.720">
    <property type="entry name" value="NAD(P)-binding Rossmann-like Domain"/>
    <property type="match status" value="1"/>
</dbReference>
<evidence type="ECO:0000313" key="2">
    <source>
        <dbReference type="Proteomes" id="UP000887013"/>
    </source>
</evidence>
<accession>A0A8X6TJ07</accession>
<evidence type="ECO:0000313" key="1">
    <source>
        <dbReference type="EMBL" id="GFT19961.1"/>
    </source>
</evidence>
<gene>
    <name evidence="1" type="ORF">NPIL_654941</name>
</gene>
<sequence>RVALPHCASYTMSKFACVGLTEVLRHELAVWGIQAISIEPGGFK</sequence>
<dbReference type="Proteomes" id="UP000887013">
    <property type="component" value="Unassembled WGS sequence"/>
</dbReference>
<name>A0A8X6TJ07_NEPPI</name>
<dbReference type="InterPro" id="IPR036291">
    <property type="entry name" value="NAD(P)-bd_dom_sf"/>
</dbReference>
<dbReference type="InterPro" id="IPR002347">
    <property type="entry name" value="SDR_fam"/>
</dbReference>